<keyword evidence="3" id="KW-1185">Reference proteome</keyword>
<evidence type="ECO:0000313" key="2">
    <source>
        <dbReference type="EMBL" id="PSL45216.1"/>
    </source>
</evidence>
<gene>
    <name evidence="2" type="ORF">B0H94_107221</name>
</gene>
<dbReference type="RefSeq" id="WP_106588857.1">
    <property type="nucleotide sequence ID" value="NZ_PYAV01000007.1"/>
</dbReference>
<accession>A0A2P8HG96</accession>
<proteinExistence type="predicted"/>
<dbReference type="OrthoDB" id="9812429at2"/>
<dbReference type="InterPro" id="IPR024301">
    <property type="entry name" value="Amidase_6"/>
</dbReference>
<sequence length="272" mass="31949">MNKFERRSAAAAEQAVERFEKDIHLRGGKVLKTKLKMMPFRWFNVSGSACLAYQLQLERLCEIGDDYYLEERCERREMVFDGDSCYQERMMNDLTREREKMLEVEAESQERSFQYNRREAVRYAERWWNERNPAYQSFADNCTNYISQCLKAGGAPMHGSPNRSRGWWYTGDNWSYSWSVAHSMRWYLSGADQGLTARRVEKAADLELGDVICYDFDGDGSWQHTTIVTAKDGRGEPLVNANTADSRHRYWAYEDSTAWTPNIEYAFFHIED</sequence>
<organism evidence="2 3">
    <name type="scientific">Salsuginibacillus halophilus</name>
    <dbReference type="NCBI Taxonomy" id="517424"/>
    <lineage>
        <taxon>Bacteria</taxon>
        <taxon>Bacillati</taxon>
        <taxon>Bacillota</taxon>
        <taxon>Bacilli</taxon>
        <taxon>Bacillales</taxon>
        <taxon>Bacillaceae</taxon>
        <taxon>Salsuginibacillus</taxon>
    </lineage>
</organism>
<dbReference type="Pfam" id="PF12671">
    <property type="entry name" value="Amidase_6"/>
    <property type="match status" value="1"/>
</dbReference>
<dbReference type="PANTHER" id="PTHR40032:SF1">
    <property type="entry name" value="EXPORTED PROTEIN"/>
    <property type="match status" value="1"/>
</dbReference>
<protein>
    <submittedName>
        <fullName evidence="2">Putative amidase-like protein</fullName>
    </submittedName>
</protein>
<reference evidence="2 3" key="1">
    <citation type="submission" date="2018-03" db="EMBL/GenBank/DDBJ databases">
        <title>Genomic Encyclopedia of Type Strains, Phase III (KMG-III): the genomes of soil and plant-associated and newly described type strains.</title>
        <authorList>
            <person name="Whitman W."/>
        </authorList>
    </citation>
    <scope>NUCLEOTIDE SEQUENCE [LARGE SCALE GENOMIC DNA]</scope>
    <source>
        <strain evidence="2 3">CGMCC 1.07653</strain>
    </source>
</reference>
<evidence type="ECO:0000313" key="3">
    <source>
        <dbReference type="Proteomes" id="UP000242310"/>
    </source>
</evidence>
<dbReference type="AlphaFoldDB" id="A0A2P8HG96"/>
<feature type="domain" description="Putative amidase" evidence="1">
    <location>
        <begin position="114"/>
        <end position="265"/>
    </location>
</feature>
<evidence type="ECO:0000259" key="1">
    <source>
        <dbReference type="Pfam" id="PF12671"/>
    </source>
</evidence>
<name>A0A2P8HG96_9BACI</name>
<dbReference type="EMBL" id="PYAV01000007">
    <property type="protein sequence ID" value="PSL45216.1"/>
    <property type="molecule type" value="Genomic_DNA"/>
</dbReference>
<comment type="caution">
    <text evidence="2">The sequence shown here is derived from an EMBL/GenBank/DDBJ whole genome shotgun (WGS) entry which is preliminary data.</text>
</comment>
<dbReference type="Proteomes" id="UP000242310">
    <property type="component" value="Unassembled WGS sequence"/>
</dbReference>
<dbReference type="PANTHER" id="PTHR40032">
    <property type="entry name" value="EXPORTED PROTEIN-RELATED"/>
    <property type="match status" value="1"/>
</dbReference>